<dbReference type="InterPro" id="IPR000719">
    <property type="entry name" value="Prot_kinase_dom"/>
</dbReference>
<dbReference type="Pfam" id="PF00069">
    <property type="entry name" value="Pkinase"/>
    <property type="match status" value="1"/>
</dbReference>
<dbReference type="InterPro" id="IPR011009">
    <property type="entry name" value="Kinase-like_dom_sf"/>
</dbReference>
<comment type="similarity">
    <text evidence="4">Belongs to the protein kinase superfamily.</text>
</comment>
<dbReference type="PROSITE" id="PS00107">
    <property type="entry name" value="PROTEIN_KINASE_ATP"/>
    <property type="match status" value="1"/>
</dbReference>
<name>A0A1U7S948_ALLSI</name>
<dbReference type="PANTHER" id="PTHR24359:SF38">
    <property type="entry name" value="PROTEIN KINASE DOMAIN-CONTAINING PROTEIN"/>
    <property type="match status" value="1"/>
</dbReference>
<protein>
    <submittedName>
        <fullName evidence="7 8">Serine/threonine-protein kinase SBK1-like isoform X1</fullName>
    </submittedName>
</protein>
<dbReference type="eggNOG" id="KOG1345">
    <property type="taxonomic scope" value="Eukaryota"/>
</dbReference>
<dbReference type="SMART" id="SM00220">
    <property type="entry name" value="S_TKc"/>
    <property type="match status" value="1"/>
</dbReference>
<evidence type="ECO:0000256" key="4">
    <source>
        <dbReference type="RuleBase" id="RU000304"/>
    </source>
</evidence>
<dbReference type="GeneID" id="102380272"/>
<evidence type="ECO:0000313" key="8">
    <source>
        <dbReference type="RefSeq" id="XP_025068792.1"/>
    </source>
</evidence>
<organism evidence="6 7">
    <name type="scientific">Alligator sinensis</name>
    <name type="common">Chinese alligator</name>
    <dbReference type="NCBI Taxonomy" id="38654"/>
    <lineage>
        <taxon>Eukaryota</taxon>
        <taxon>Metazoa</taxon>
        <taxon>Chordata</taxon>
        <taxon>Craniata</taxon>
        <taxon>Vertebrata</taxon>
        <taxon>Euteleostomi</taxon>
        <taxon>Archelosauria</taxon>
        <taxon>Archosauria</taxon>
        <taxon>Crocodylia</taxon>
        <taxon>Alligatoridae</taxon>
        <taxon>Alligatorinae</taxon>
        <taxon>Alligator</taxon>
    </lineage>
</organism>
<keyword evidence="4" id="KW-0418">Kinase</keyword>
<dbReference type="RefSeq" id="XP_006031420.1">
    <property type="nucleotide sequence ID" value="XM_006031358.3"/>
</dbReference>
<dbReference type="SUPFAM" id="SSF56112">
    <property type="entry name" value="Protein kinase-like (PK-like)"/>
    <property type="match status" value="1"/>
</dbReference>
<feature type="binding site" evidence="3">
    <location>
        <position position="63"/>
    </location>
    <ligand>
        <name>ATP</name>
        <dbReference type="ChEBI" id="CHEBI:30616"/>
    </ligand>
</feature>
<evidence type="ECO:0000256" key="2">
    <source>
        <dbReference type="ARBA" id="ARBA00022840"/>
    </source>
</evidence>
<dbReference type="AlphaFoldDB" id="A0A1U7S948"/>
<dbReference type="Proteomes" id="UP000189705">
    <property type="component" value="Unplaced"/>
</dbReference>
<dbReference type="GO" id="GO:0005524">
    <property type="term" value="F:ATP binding"/>
    <property type="evidence" value="ECO:0007669"/>
    <property type="project" value="UniProtKB-UniRule"/>
</dbReference>
<gene>
    <name evidence="7 8" type="primary">LOC102380272</name>
</gene>
<dbReference type="RefSeq" id="XP_025068792.1">
    <property type="nucleotide sequence ID" value="XM_025213007.1"/>
</dbReference>
<sequence>MNLLPAKQCLEEMVLLTEQNLPQVKVQESYTILQELGSGAYGHVLLAMHQQQGTPMALKFIGKRDTELRGFLSEYCISLSLSAHPCIVGALGIAFQTDHHYVFAQEIALSKDLLSILHPQVGIPEVKVKRCALQISSALEFMGNKGLVHRDIKPENVLLFDPECRRVKLTDFGLSCPRGTAIEALPENLPYTAPELCCLSATDHLPAQPSLDAWALGVLLFCTLTGYFPWHTATDQHHRKFEKWHRSPRIHPCPPRWECFTPEALEMLRGLLTPDSAQRSPPTTIMSCIKHPWLKPKEQGAVGGGRIHVPERPVGSRILLGRSWRC</sequence>
<dbReference type="Gene3D" id="1.10.510.10">
    <property type="entry name" value="Transferase(Phosphotransferase) domain 1"/>
    <property type="match status" value="1"/>
</dbReference>
<keyword evidence="4" id="KW-0723">Serine/threonine-protein kinase</keyword>
<evidence type="ECO:0000256" key="1">
    <source>
        <dbReference type="ARBA" id="ARBA00022741"/>
    </source>
</evidence>
<evidence type="ECO:0000256" key="3">
    <source>
        <dbReference type="PROSITE-ProRule" id="PRU10141"/>
    </source>
</evidence>
<reference evidence="7 8" key="1">
    <citation type="submission" date="2025-04" db="UniProtKB">
        <authorList>
            <consortium name="RefSeq"/>
        </authorList>
    </citation>
    <scope>IDENTIFICATION</scope>
</reference>
<dbReference type="KEGG" id="asn:102380272"/>
<dbReference type="STRING" id="38654.A0A1U7S948"/>
<evidence type="ECO:0000313" key="6">
    <source>
        <dbReference type="Proteomes" id="UP000189705"/>
    </source>
</evidence>
<proteinExistence type="inferred from homology"/>
<keyword evidence="1 3" id="KW-0547">Nucleotide-binding</keyword>
<dbReference type="FunFam" id="1.10.510.10:FF:001192">
    <property type="entry name" value="SH3 domain-binding kinase 1"/>
    <property type="match status" value="1"/>
</dbReference>
<dbReference type="PROSITE" id="PS00108">
    <property type="entry name" value="PROTEIN_KINASE_ST"/>
    <property type="match status" value="1"/>
</dbReference>
<dbReference type="PROSITE" id="PS50011">
    <property type="entry name" value="PROTEIN_KINASE_DOM"/>
    <property type="match status" value="1"/>
</dbReference>
<keyword evidence="4" id="KW-0808">Transferase</keyword>
<dbReference type="GO" id="GO:0004674">
    <property type="term" value="F:protein serine/threonine kinase activity"/>
    <property type="evidence" value="ECO:0007669"/>
    <property type="project" value="UniProtKB-KW"/>
</dbReference>
<feature type="domain" description="Protein kinase" evidence="5">
    <location>
        <begin position="30"/>
        <end position="294"/>
    </location>
</feature>
<dbReference type="PANTHER" id="PTHR24359">
    <property type="entry name" value="SERINE/THREONINE-PROTEIN KINASE SBK1"/>
    <property type="match status" value="1"/>
</dbReference>
<accession>A0A1U7S948</accession>
<dbReference type="InterPro" id="IPR008271">
    <property type="entry name" value="Ser/Thr_kinase_AS"/>
</dbReference>
<dbReference type="InterPro" id="IPR017441">
    <property type="entry name" value="Protein_kinase_ATP_BS"/>
</dbReference>
<evidence type="ECO:0000259" key="5">
    <source>
        <dbReference type="PROSITE" id="PS50011"/>
    </source>
</evidence>
<keyword evidence="2 3" id="KW-0067">ATP-binding</keyword>
<evidence type="ECO:0000313" key="7">
    <source>
        <dbReference type="RefSeq" id="XP_006031420.1"/>
    </source>
</evidence>
<keyword evidence="6" id="KW-1185">Reference proteome</keyword>